<sequence length="68" mass="7483">MGSKKCVETEMVLNGLRKQTATATVQQPTATASSNNNNWELPVTEDKSECKYETKLDPGINDRRPLSG</sequence>
<feature type="region of interest" description="Disordered" evidence="1">
    <location>
        <begin position="23"/>
        <end position="68"/>
    </location>
</feature>
<dbReference type="EMBL" id="CH479275">
    <property type="protein sequence ID" value="EDW40042.1"/>
    <property type="molecule type" value="Genomic_DNA"/>
</dbReference>
<name>B4HC11_DROPE</name>
<dbReference type="AlphaFoldDB" id="B4HC11"/>
<keyword evidence="3" id="KW-1185">Reference proteome</keyword>
<gene>
    <name evidence="2" type="primary">Dper\GL18113</name>
    <name evidence="2" type="ORF">Dper_GL18113</name>
</gene>
<evidence type="ECO:0000313" key="3">
    <source>
        <dbReference type="Proteomes" id="UP000008744"/>
    </source>
</evidence>
<proteinExistence type="predicted"/>
<accession>B4HC11</accession>
<protein>
    <submittedName>
        <fullName evidence="2">GL18113</fullName>
    </submittedName>
</protein>
<feature type="compositionally biased region" description="Basic and acidic residues" evidence="1">
    <location>
        <begin position="44"/>
        <end position="68"/>
    </location>
</feature>
<dbReference type="Proteomes" id="UP000008744">
    <property type="component" value="Unassembled WGS sequence"/>
</dbReference>
<organism evidence="3">
    <name type="scientific">Drosophila persimilis</name>
    <name type="common">Fruit fly</name>
    <dbReference type="NCBI Taxonomy" id="7234"/>
    <lineage>
        <taxon>Eukaryota</taxon>
        <taxon>Metazoa</taxon>
        <taxon>Ecdysozoa</taxon>
        <taxon>Arthropoda</taxon>
        <taxon>Hexapoda</taxon>
        <taxon>Insecta</taxon>
        <taxon>Pterygota</taxon>
        <taxon>Neoptera</taxon>
        <taxon>Endopterygota</taxon>
        <taxon>Diptera</taxon>
        <taxon>Brachycera</taxon>
        <taxon>Muscomorpha</taxon>
        <taxon>Ephydroidea</taxon>
        <taxon>Drosophilidae</taxon>
        <taxon>Drosophila</taxon>
        <taxon>Sophophora</taxon>
    </lineage>
</organism>
<reference evidence="2 3" key="1">
    <citation type="journal article" date="2007" name="Nature">
        <title>Evolution of genes and genomes on the Drosophila phylogeny.</title>
        <authorList>
            <consortium name="Drosophila 12 Genomes Consortium"/>
            <person name="Clark A.G."/>
            <person name="Eisen M.B."/>
            <person name="Smith D.R."/>
            <person name="Bergman C.M."/>
            <person name="Oliver B."/>
            <person name="Markow T.A."/>
            <person name="Kaufman T.C."/>
            <person name="Kellis M."/>
            <person name="Gelbart W."/>
            <person name="Iyer V.N."/>
            <person name="Pollard D.A."/>
            <person name="Sackton T.B."/>
            <person name="Larracuente A.M."/>
            <person name="Singh N.D."/>
            <person name="Abad J.P."/>
            <person name="Abt D.N."/>
            <person name="Adryan B."/>
            <person name="Aguade M."/>
            <person name="Akashi H."/>
            <person name="Anderson W.W."/>
            <person name="Aquadro C.F."/>
            <person name="Ardell D.H."/>
            <person name="Arguello R."/>
            <person name="Artieri C.G."/>
            <person name="Barbash D.A."/>
            <person name="Barker D."/>
            <person name="Barsanti P."/>
            <person name="Batterham P."/>
            <person name="Batzoglou S."/>
            <person name="Begun D."/>
            <person name="Bhutkar A."/>
            <person name="Blanco E."/>
            <person name="Bosak S.A."/>
            <person name="Bradley R.K."/>
            <person name="Brand A.D."/>
            <person name="Brent M.R."/>
            <person name="Brooks A.N."/>
            <person name="Brown R.H."/>
            <person name="Butlin R.K."/>
            <person name="Caggese C."/>
            <person name="Calvi B.R."/>
            <person name="Bernardo de Carvalho A."/>
            <person name="Caspi A."/>
            <person name="Castrezana S."/>
            <person name="Celniker S.E."/>
            <person name="Chang J.L."/>
            <person name="Chapple C."/>
            <person name="Chatterji S."/>
            <person name="Chinwalla A."/>
            <person name="Civetta A."/>
            <person name="Clifton S.W."/>
            <person name="Comeron J.M."/>
            <person name="Costello J.C."/>
            <person name="Coyne J.A."/>
            <person name="Daub J."/>
            <person name="David R.G."/>
            <person name="Delcher A.L."/>
            <person name="Delehaunty K."/>
            <person name="Do C.B."/>
            <person name="Ebling H."/>
            <person name="Edwards K."/>
            <person name="Eickbush T."/>
            <person name="Evans J.D."/>
            <person name="Filipski A."/>
            <person name="Findeiss S."/>
            <person name="Freyhult E."/>
            <person name="Fulton L."/>
            <person name="Fulton R."/>
            <person name="Garcia A.C."/>
            <person name="Gardiner A."/>
            <person name="Garfield D.A."/>
            <person name="Garvin B.E."/>
            <person name="Gibson G."/>
            <person name="Gilbert D."/>
            <person name="Gnerre S."/>
            <person name="Godfrey J."/>
            <person name="Good R."/>
            <person name="Gotea V."/>
            <person name="Gravely B."/>
            <person name="Greenberg A.J."/>
            <person name="Griffiths-Jones S."/>
            <person name="Gross S."/>
            <person name="Guigo R."/>
            <person name="Gustafson E.A."/>
            <person name="Haerty W."/>
            <person name="Hahn M.W."/>
            <person name="Halligan D.L."/>
            <person name="Halpern A.L."/>
            <person name="Halter G.M."/>
            <person name="Han M.V."/>
            <person name="Heger A."/>
            <person name="Hillier L."/>
            <person name="Hinrichs A.S."/>
            <person name="Holmes I."/>
            <person name="Hoskins R.A."/>
            <person name="Hubisz M.J."/>
            <person name="Hultmark D."/>
            <person name="Huntley M.A."/>
            <person name="Jaffe D.B."/>
            <person name="Jagadeeshan S."/>
            <person name="Jeck W.R."/>
            <person name="Johnson J."/>
            <person name="Jones C.D."/>
            <person name="Jordan W.C."/>
            <person name="Karpen G.H."/>
            <person name="Kataoka E."/>
            <person name="Keightley P.D."/>
            <person name="Kheradpour P."/>
            <person name="Kirkness E.F."/>
            <person name="Koerich L.B."/>
            <person name="Kristiansen K."/>
            <person name="Kudrna D."/>
            <person name="Kulathinal R.J."/>
            <person name="Kumar S."/>
            <person name="Kwok R."/>
            <person name="Lander E."/>
            <person name="Langley C.H."/>
            <person name="Lapoint R."/>
            <person name="Lazzaro B.P."/>
            <person name="Lee S.J."/>
            <person name="Levesque L."/>
            <person name="Li R."/>
            <person name="Lin C.F."/>
            <person name="Lin M.F."/>
            <person name="Lindblad-Toh K."/>
            <person name="Llopart A."/>
            <person name="Long M."/>
            <person name="Low L."/>
            <person name="Lozovsky E."/>
            <person name="Lu J."/>
            <person name="Luo M."/>
            <person name="Machado C.A."/>
            <person name="Makalowski W."/>
            <person name="Marzo M."/>
            <person name="Matsuda M."/>
            <person name="Matzkin L."/>
            <person name="McAllister B."/>
            <person name="McBride C.S."/>
            <person name="McKernan B."/>
            <person name="McKernan K."/>
            <person name="Mendez-Lago M."/>
            <person name="Minx P."/>
            <person name="Mollenhauer M.U."/>
            <person name="Montooth K."/>
            <person name="Mount S.M."/>
            <person name="Mu X."/>
            <person name="Myers E."/>
            <person name="Negre B."/>
            <person name="Newfeld S."/>
            <person name="Nielsen R."/>
            <person name="Noor M.A."/>
            <person name="O'Grady P."/>
            <person name="Pachter L."/>
            <person name="Papaceit M."/>
            <person name="Parisi M.J."/>
            <person name="Parisi M."/>
            <person name="Parts L."/>
            <person name="Pedersen J.S."/>
            <person name="Pesole G."/>
            <person name="Phillippy A.M."/>
            <person name="Ponting C.P."/>
            <person name="Pop M."/>
            <person name="Porcelli D."/>
            <person name="Powell J.R."/>
            <person name="Prohaska S."/>
            <person name="Pruitt K."/>
            <person name="Puig M."/>
            <person name="Quesneville H."/>
            <person name="Ram K.R."/>
            <person name="Rand D."/>
            <person name="Rasmussen M.D."/>
            <person name="Reed L.K."/>
            <person name="Reenan R."/>
            <person name="Reily A."/>
            <person name="Remington K.A."/>
            <person name="Rieger T.T."/>
            <person name="Ritchie M.G."/>
            <person name="Robin C."/>
            <person name="Rogers Y.H."/>
            <person name="Rohde C."/>
            <person name="Rozas J."/>
            <person name="Rubenfield M.J."/>
            <person name="Ruiz A."/>
            <person name="Russo S."/>
            <person name="Salzberg S.L."/>
            <person name="Sanchez-Gracia A."/>
            <person name="Saranga D.J."/>
            <person name="Sato H."/>
            <person name="Schaeffer S.W."/>
            <person name="Schatz M.C."/>
            <person name="Schlenke T."/>
            <person name="Schwartz R."/>
            <person name="Segarra C."/>
            <person name="Singh R.S."/>
            <person name="Sirot L."/>
            <person name="Sirota M."/>
            <person name="Sisneros N.B."/>
            <person name="Smith C.D."/>
            <person name="Smith T.F."/>
            <person name="Spieth J."/>
            <person name="Stage D.E."/>
            <person name="Stark A."/>
            <person name="Stephan W."/>
            <person name="Strausberg R.L."/>
            <person name="Strempel S."/>
            <person name="Sturgill D."/>
            <person name="Sutton G."/>
            <person name="Sutton G.G."/>
            <person name="Tao W."/>
            <person name="Teichmann S."/>
            <person name="Tobari Y.N."/>
            <person name="Tomimura Y."/>
            <person name="Tsolas J.M."/>
            <person name="Valente V.L."/>
            <person name="Venter E."/>
            <person name="Venter J.C."/>
            <person name="Vicario S."/>
            <person name="Vieira F.G."/>
            <person name="Vilella A.J."/>
            <person name="Villasante A."/>
            <person name="Walenz B."/>
            <person name="Wang J."/>
            <person name="Wasserman M."/>
            <person name="Watts T."/>
            <person name="Wilson D."/>
            <person name="Wilson R.K."/>
            <person name="Wing R.A."/>
            <person name="Wolfner M.F."/>
            <person name="Wong A."/>
            <person name="Wong G.K."/>
            <person name="Wu C.I."/>
            <person name="Wu G."/>
            <person name="Yamamoto D."/>
            <person name="Yang H.P."/>
            <person name="Yang S.P."/>
            <person name="Yorke J.A."/>
            <person name="Yoshida K."/>
            <person name="Zdobnov E."/>
            <person name="Zhang P."/>
            <person name="Zhang Y."/>
            <person name="Zimin A.V."/>
            <person name="Baldwin J."/>
            <person name="Abdouelleil A."/>
            <person name="Abdulkadir J."/>
            <person name="Abebe A."/>
            <person name="Abera B."/>
            <person name="Abreu J."/>
            <person name="Acer S.C."/>
            <person name="Aftuck L."/>
            <person name="Alexander A."/>
            <person name="An P."/>
            <person name="Anderson E."/>
            <person name="Anderson S."/>
            <person name="Arachi H."/>
            <person name="Azer M."/>
            <person name="Bachantsang P."/>
            <person name="Barry A."/>
            <person name="Bayul T."/>
            <person name="Berlin A."/>
            <person name="Bessette D."/>
            <person name="Bloom T."/>
            <person name="Blye J."/>
            <person name="Boguslavskiy L."/>
            <person name="Bonnet C."/>
            <person name="Boukhgalter B."/>
            <person name="Bourzgui I."/>
            <person name="Brown A."/>
            <person name="Cahill P."/>
            <person name="Channer S."/>
            <person name="Cheshatsang Y."/>
            <person name="Chuda L."/>
            <person name="Citroen M."/>
            <person name="Collymore A."/>
            <person name="Cooke P."/>
            <person name="Costello M."/>
            <person name="D'Aco K."/>
            <person name="Daza R."/>
            <person name="De Haan G."/>
            <person name="DeGray S."/>
            <person name="DeMaso C."/>
            <person name="Dhargay N."/>
            <person name="Dooley K."/>
            <person name="Dooley E."/>
            <person name="Doricent M."/>
            <person name="Dorje P."/>
            <person name="Dorjee K."/>
            <person name="Dupes A."/>
            <person name="Elong R."/>
            <person name="Falk J."/>
            <person name="Farina A."/>
            <person name="Faro S."/>
            <person name="Ferguson D."/>
            <person name="Fisher S."/>
            <person name="Foley C.D."/>
            <person name="Franke A."/>
            <person name="Friedrich D."/>
            <person name="Gadbois L."/>
            <person name="Gearin G."/>
            <person name="Gearin C.R."/>
            <person name="Giannoukos G."/>
            <person name="Goode T."/>
            <person name="Graham J."/>
            <person name="Grandbois E."/>
            <person name="Grewal S."/>
            <person name="Gyaltsen K."/>
            <person name="Hafez N."/>
            <person name="Hagos B."/>
            <person name="Hall J."/>
            <person name="Henson C."/>
            <person name="Hollinger A."/>
            <person name="Honan T."/>
            <person name="Huard M.D."/>
            <person name="Hughes L."/>
            <person name="Hurhula B."/>
            <person name="Husby M.E."/>
            <person name="Kamat A."/>
            <person name="Kanga B."/>
            <person name="Kashin S."/>
            <person name="Khazanovich D."/>
            <person name="Kisner P."/>
            <person name="Lance K."/>
            <person name="Lara M."/>
            <person name="Lee W."/>
            <person name="Lennon N."/>
            <person name="Letendre F."/>
            <person name="LeVine R."/>
            <person name="Lipovsky A."/>
            <person name="Liu X."/>
            <person name="Liu J."/>
            <person name="Liu S."/>
            <person name="Lokyitsang T."/>
            <person name="Lokyitsang Y."/>
            <person name="Lubonja R."/>
            <person name="Lui A."/>
            <person name="MacDonald P."/>
            <person name="Magnisalis V."/>
            <person name="Maru K."/>
            <person name="Matthews C."/>
            <person name="McCusker W."/>
            <person name="McDonough S."/>
            <person name="Mehta T."/>
            <person name="Meldrim J."/>
            <person name="Meneus L."/>
            <person name="Mihai O."/>
            <person name="Mihalev A."/>
            <person name="Mihova T."/>
            <person name="Mittelman R."/>
            <person name="Mlenga V."/>
            <person name="Montmayeur A."/>
            <person name="Mulrain L."/>
            <person name="Navidi A."/>
            <person name="Naylor J."/>
            <person name="Negash T."/>
            <person name="Nguyen T."/>
            <person name="Nguyen N."/>
            <person name="Nicol R."/>
            <person name="Norbu C."/>
            <person name="Norbu N."/>
            <person name="Novod N."/>
            <person name="O'Neill B."/>
            <person name="Osman S."/>
            <person name="Markiewicz E."/>
            <person name="Oyono O.L."/>
            <person name="Patti C."/>
            <person name="Phunkhang P."/>
            <person name="Pierre F."/>
            <person name="Priest M."/>
            <person name="Raghuraman S."/>
            <person name="Rege F."/>
            <person name="Reyes R."/>
            <person name="Rise C."/>
            <person name="Rogov P."/>
            <person name="Ross K."/>
            <person name="Ryan E."/>
            <person name="Settipalli S."/>
            <person name="Shea T."/>
            <person name="Sherpa N."/>
            <person name="Shi L."/>
            <person name="Shih D."/>
            <person name="Sparrow T."/>
            <person name="Spaulding J."/>
            <person name="Stalker J."/>
            <person name="Stange-Thomann N."/>
            <person name="Stavropoulos S."/>
            <person name="Stone C."/>
            <person name="Strader C."/>
            <person name="Tesfaye S."/>
            <person name="Thomson T."/>
            <person name="Thoulutsang Y."/>
            <person name="Thoulutsang D."/>
            <person name="Topham K."/>
            <person name="Topping I."/>
            <person name="Tsamla T."/>
            <person name="Vassiliev H."/>
            <person name="Vo A."/>
            <person name="Wangchuk T."/>
            <person name="Wangdi T."/>
            <person name="Weiand M."/>
            <person name="Wilkinson J."/>
            <person name="Wilson A."/>
            <person name="Yadav S."/>
            <person name="Young G."/>
            <person name="Yu Q."/>
            <person name="Zembek L."/>
            <person name="Zhong D."/>
            <person name="Zimmer A."/>
            <person name="Zwirko Z."/>
            <person name="Jaffe D.B."/>
            <person name="Alvarez P."/>
            <person name="Brockman W."/>
            <person name="Butler J."/>
            <person name="Chin C."/>
            <person name="Gnerre S."/>
            <person name="Grabherr M."/>
            <person name="Kleber M."/>
            <person name="Mauceli E."/>
            <person name="MacCallum I."/>
        </authorList>
    </citation>
    <scope>NUCLEOTIDE SEQUENCE [LARGE SCALE GENOMIC DNA]</scope>
    <source>
        <strain evidence="3">MSH-3 / Tucson 14011-0111.49</strain>
    </source>
</reference>
<feature type="compositionally biased region" description="Low complexity" evidence="1">
    <location>
        <begin position="23"/>
        <end position="32"/>
    </location>
</feature>
<evidence type="ECO:0000256" key="1">
    <source>
        <dbReference type="SAM" id="MobiDB-lite"/>
    </source>
</evidence>
<dbReference type="HOGENOM" id="CLU_2796671_0_0_1"/>
<evidence type="ECO:0000313" key="2">
    <source>
        <dbReference type="EMBL" id="EDW40042.1"/>
    </source>
</evidence>